<sequence length="427" mass="46446">MTETTRTAERPVLASGRPVTSPLSDVRSLSRKMVGHFVDTVVACRTMPTDAVSGDFTSATRLCLELAVAMYEGTDVPEKIRRLEDAAAGWAREGIPLGTIHRAVHEGFRLGTDLVYAHATPADLDGVKHTARRVLDVLETITVAISDAYVKEQRAAVAEHHHAVHTLTTALLSGHPTSTMARECGIDIADAYHVLALSIPAHPDEHNPALDRDIVARRKLRRVQTALATRCGNGVLSLLSVDGGTVLIPTTTIADTDLDALVDTLSAAALVPLTATVVDADPEQVPQAATEAHQLLDTVQHLHTRPGLHRMHNLAAEYQITRPGPGRDALGALLAPLGNHPELLQTLRTHLANDLNRQRTARDLHLHTNTVDYRLKRIKQLTGCDPTNPVGQWYLQSALVAHTYTNPTHRPANTPPPTRRTEPIRPR</sequence>
<keyword evidence="5" id="KW-1185">Reference proteome</keyword>
<accession>A0A370H4N1</accession>
<gene>
    <name evidence="4" type="ORF">DFR68_105637</name>
</gene>
<dbReference type="Pfam" id="PF13556">
    <property type="entry name" value="HTH_30"/>
    <property type="match status" value="1"/>
</dbReference>
<evidence type="ECO:0000259" key="3">
    <source>
        <dbReference type="Pfam" id="PF14361"/>
    </source>
</evidence>
<feature type="region of interest" description="Disordered" evidence="1">
    <location>
        <begin position="1"/>
        <end position="21"/>
    </location>
</feature>
<organism evidence="4 5">
    <name type="scientific">Nocardia mexicana</name>
    <dbReference type="NCBI Taxonomy" id="279262"/>
    <lineage>
        <taxon>Bacteria</taxon>
        <taxon>Bacillati</taxon>
        <taxon>Actinomycetota</taxon>
        <taxon>Actinomycetes</taxon>
        <taxon>Mycobacteriales</taxon>
        <taxon>Nocardiaceae</taxon>
        <taxon>Nocardia</taxon>
    </lineage>
</organism>
<dbReference type="PANTHER" id="PTHR33744:SF7">
    <property type="entry name" value="PUCR FAMILY TRANSCRIPTIONAL REGULATOR"/>
    <property type="match status" value="1"/>
</dbReference>
<feature type="domain" description="RsbT co-antagonist protein RsbRD N-terminal" evidence="3">
    <location>
        <begin position="29"/>
        <end position="162"/>
    </location>
</feature>
<proteinExistence type="predicted"/>
<dbReference type="PANTHER" id="PTHR33744">
    <property type="entry name" value="CARBOHYDRATE DIACID REGULATOR"/>
    <property type="match status" value="1"/>
</dbReference>
<dbReference type="Gene3D" id="1.10.10.2840">
    <property type="entry name" value="PucR C-terminal helix-turn-helix domain"/>
    <property type="match status" value="1"/>
</dbReference>
<evidence type="ECO:0000313" key="4">
    <source>
        <dbReference type="EMBL" id="RDI51159.1"/>
    </source>
</evidence>
<dbReference type="AlphaFoldDB" id="A0A370H4N1"/>
<dbReference type="RefSeq" id="WP_068023614.1">
    <property type="nucleotide sequence ID" value="NZ_QQAZ01000005.1"/>
</dbReference>
<evidence type="ECO:0000313" key="5">
    <source>
        <dbReference type="Proteomes" id="UP000255355"/>
    </source>
</evidence>
<dbReference type="InterPro" id="IPR042070">
    <property type="entry name" value="PucR_C-HTH_sf"/>
</dbReference>
<feature type="region of interest" description="Disordered" evidence="1">
    <location>
        <begin position="405"/>
        <end position="427"/>
    </location>
</feature>
<dbReference type="InterPro" id="IPR025751">
    <property type="entry name" value="RsbRD_N_dom"/>
</dbReference>
<dbReference type="STRING" id="1210089.GCA_001613165_04797"/>
<dbReference type="EMBL" id="QQAZ01000005">
    <property type="protein sequence ID" value="RDI51159.1"/>
    <property type="molecule type" value="Genomic_DNA"/>
</dbReference>
<dbReference type="Proteomes" id="UP000255355">
    <property type="component" value="Unassembled WGS sequence"/>
</dbReference>
<evidence type="ECO:0000259" key="2">
    <source>
        <dbReference type="Pfam" id="PF13556"/>
    </source>
</evidence>
<feature type="domain" description="PucR C-terminal helix-turn-helix" evidence="2">
    <location>
        <begin position="343"/>
        <end position="400"/>
    </location>
</feature>
<comment type="caution">
    <text evidence="4">The sequence shown here is derived from an EMBL/GenBank/DDBJ whole genome shotgun (WGS) entry which is preliminary data.</text>
</comment>
<evidence type="ECO:0000256" key="1">
    <source>
        <dbReference type="SAM" id="MobiDB-lite"/>
    </source>
</evidence>
<name>A0A370H4N1_9NOCA</name>
<dbReference type="InterPro" id="IPR051448">
    <property type="entry name" value="CdaR-like_regulators"/>
</dbReference>
<protein>
    <submittedName>
        <fullName evidence="4">PucR-like helix-turn-helix protein</fullName>
    </submittedName>
</protein>
<dbReference type="Pfam" id="PF14361">
    <property type="entry name" value="RsbRD_N"/>
    <property type="match status" value="1"/>
</dbReference>
<reference evidence="4 5" key="1">
    <citation type="submission" date="2018-07" db="EMBL/GenBank/DDBJ databases">
        <title>Genomic Encyclopedia of Type Strains, Phase IV (KMG-IV): sequencing the most valuable type-strain genomes for metagenomic binning, comparative biology and taxonomic classification.</title>
        <authorList>
            <person name="Goeker M."/>
        </authorList>
    </citation>
    <scope>NUCLEOTIDE SEQUENCE [LARGE SCALE GENOMIC DNA]</scope>
    <source>
        <strain evidence="4 5">DSM 44952</strain>
    </source>
</reference>
<dbReference type="InterPro" id="IPR025736">
    <property type="entry name" value="PucR_C-HTH_dom"/>
</dbReference>